<name>A0A2P8FH91_9RHOB</name>
<proteinExistence type="predicted"/>
<accession>A0A2P8FH91</accession>
<keyword evidence="2" id="KW-1185">Reference proteome</keyword>
<organism evidence="1 2">
    <name type="scientific">Shimia abyssi</name>
    <dbReference type="NCBI Taxonomy" id="1662395"/>
    <lineage>
        <taxon>Bacteria</taxon>
        <taxon>Pseudomonadati</taxon>
        <taxon>Pseudomonadota</taxon>
        <taxon>Alphaproteobacteria</taxon>
        <taxon>Rhodobacterales</taxon>
        <taxon>Roseobacteraceae</taxon>
    </lineage>
</organism>
<dbReference type="Proteomes" id="UP000240418">
    <property type="component" value="Unassembled WGS sequence"/>
</dbReference>
<dbReference type="AlphaFoldDB" id="A0A2P8FH91"/>
<comment type="caution">
    <text evidence="1">The sequence shown here is derived from an EMBL/GenBank/DDBJ whole genome shotgun (WGS) entry which is preliminary data.</text>
</comment>
<dbReference type="EMBL" id="PYGJ01000002">
    <property type="protein sequence ID" value="PSL21101.1"/>
    <property type="molecule type" value="Genomic_DNA"/>
</dbReference>
<protein>
    <submittedName>
        <fullName evidence="1">Uncharacterized protein</fullName>
    </submittedName>
</protein>
<reference evidence="1 2" key="1">
    <citation type="submission" date="2018-03" db="EMBL/GenBank/DDBJ databases">
        <title>Genomic Encyclopedia of Archaeal and Bacterial Type Strains, Phase II (KMG-II): from individual species to whole genera.</title>
        <authorList>
            <person name="Goeker M."/>
        </authorList>
    </citation>
    <scope>NUCLEOTIDE SEQUENCE [LARGE SCALE GENOMIC DNA]</scope>
    <source>
        <strain evidence="1 2">DSM 100673</strain>
    </source>
</reference>
<gene>
    <name evidence="1" type="ORF">CLV88_102221</name>
</gene>
<sequence length="135" mass="14633">MRHRILVEVQLAAIHTQLRFFRGGKPAPAHRSLGNWIVIAAWEGDHFDVGEHAVFDVDRRDVAAVVGVDEEHAAAVPEVLAVFFTGFDVQFQSLSSHCLILILSVSMNTTNAGTKEMSAGILGREECAGAGEFSC</sequence>
<evidence type="ECO:0000313" key="2">
    <source>
        <dbReference type="Proteomes" id="UP000240418"/>
    </source>
</evidence>
<evidence type="ECO:0000313" key="1">
    <source>
        <dbReference type="EMBL" id="PSL21101.1"/>
    </source>
</evidence>